<keyword evidence="1" id="KW-0863">Zinc-finger</keyword>
<evidence type="ECO:0000256" key="2">
    <source>
        <dbReference type="SAM" id="MobiDB-lite"/>
    </source>
</evidence>
<dbReference type="AlphaFoldDB" id="A0A077WJ14"/>
<dbReference type="InterPro" id="IPR051714">
    <property type="entry name" value="Znf_CCHC_NABP"/>
</dbReference>
<dbReference type="GO" id="GO:0003676">
    <property type="term" value="F:nucleic acid binding"/>
    <property type="evidence" value="ECO:0007669"/>
    <property type="project" value="InterPro"/>
</dbReference>
<dbReference type="PANTHER" id="PTHR23002">
    <property type="entry name" value="ZINC FINGER CCHC DOMAIN CONTAINING PROTEIN"/>
    <property type="match status" value="1"/>
</dbReference>
<dbReference type="InterPro" id="IPR036875">
    <property type="entry name" value="Znf_CCHC_sf"/>
</dbReference>
<reference evidence="4" key="1">
    <citation type="journal article" date="2014" name="Genome Announc.">
        <title>De novo whole-genome sequence and genome annotation of Lichtheimia ramosa.</title>
        <authorList>
            <person name="Linde J."/>
            <person name="Schwartze V."/>
            <person name="Binder U."/>
            <person name="Lass-Florl C."/>
            <person name="Voigt K."/>
            <person name="Horn F."/>
        </authorList>
    </citation>
    <scope>NUCLEOTIDE SEQUENCE</scope>
    <source>
        <strain evidence="4">JMRC FSU:6197</strain>
    </source>
</reference>
<dbReference type="Gene3D" id="4.10.60.10">
    <property type="entry name" value="Zinc finger, CCHC-type"/>
    <property type="match status" value="1"/>
</dbReference>
<accession>A0A077WJ14</accession>
<dbReference type="SMART" id="SM00343">
    <property type="entry name" value="ZnF_C2HC"/>
    <property type="match status" value="2"/>
</dbReference>
<name>A0A077WJ14_9FUNG</name>
<feature type="region of interest" description="Disordered" evidence="2">
    <location>
        <begin position="370"/>
        <end position="389"/>
    </location>
</feature>
<keyword evidence="1" id="KW-0862">Zinc</keyword>
<feature type="domain" description="CCHC-type" evidence="3">
    <location>
        <begin position="262"/>
        <end position="279"/>
    </location>
</feature>
<sequence>MATSDSMKWSQVAARGAGLKVLTSSPAHDRDATITSDILFQDPEYERQQMARKAAAIVRQALTPDSVLFSFPSTVFLERTDAYKAIEEQIGPMEGVRPLSVYDTRAHGNLLLEVKFVSPIHTTKAIQDGITVEDIVYKGNPSVAGAENPLVRVQLTLTQIASGDELKQRLLSSLRYYGQVYQVRRILRNGYFEGRMTITLDPSVGYHDEEGKLQDPQPLQRMLYLEAWDIFAPVSYKGAAPICYYCRQAGHIRSKCPDLAKRRCFGCGQTGHTKRFCRSKPSETELLDQYLQASATRDAQDLEDPKSHEPAQDNTAREQTADCSQDEETDTLKEMGTSKDQILTVDQEILEDIDEQEDQAPYVDIEMEDTQDKGDTQDPSLSIHASKHAPMDVAVMMKVDTPSEMMNLTRVKDSTKAKTQNN</sequence>
<proteinExistence type="predicted"/>
<keyword evidence="1" id="KW-0479">Metal-binding</keyword>
<protein>
    <recommendedName>
        <fullName evidence="3">CCHC-type domain-containing protein</fullName>
    </recommendedName>
</protein>
<gene>
    <name evidence="4" type="ORF">LRAMOSA09551</name>
</gene>
<organism evidence="4">
    <name type="scientific">Lichtheimia ramosa</name>
    <dbReference type="NCBI Taxonomy" id="688394"/>
    <lineage>
        <taxon>Eukaryota</taxon>
        <taxon>Fungi</taxon>
        <taxon>Fungi incertae sedis</taxon>
        <taxon>Mucoromycota</taxon>
        <taxon>Mucoromycotina</taxon>
        <taxon>Mucoromycetes</taxon>
        <taxon>Mucorales</taxon>
        <taxon>Lichtheimiaceae</taxon>
        <taxon>Lichtheimia</taxon>
    </lineage>
</organism>
<evidence type="ECO:0000259" key="3">
    <source>
        <dbReference type="PROSITE" id="PS50158"/>
    </source>
</evidence>
<dbReference type="PROSITE" id="PS50158">
    <property type="entry name" value="ZF_CCHC"/>
    <property type="match status" value="2"/>
</dbReference>
<dbReference type="InterPro" id="IPR001878">
    <property type="entry name" value="Znf_CCHC"/>
</dbReference>
<evidence type="ECO:0000313" key="4">
    <source>
        <dbReference type="EMBL" id="CDS07028.1"/>
    </source>
</evidence>
<feature type="domain" description="CCHC-type" evidence="3">
    <location>
        <begin position="243"/>
        <end position="258"/>
    </location>
</feature>
<dbReference type="EMBL" id="LK023323">
    <property type="protein sequence ID" value="CDS07028.1"/>
    <property type="molecule type" value="Genomic_DNA"/>
</dbReference>
<feature type="region of interest" description="Disordered" evidence="2">
    <location>
        <begin position="297"/>
        <end position="336"/>
    </location>
</feature>
<dbReference type="OrthoDB" id="2287714at2759"/>
<dbReference type="SUPFAM" id="SSF57756">
    <property type="entry name" value="Retrovirus zinc finger-like domains"/>
    <property type="match status" value="1"/>
</dbReference>
<dbReference type="Pfam" id="PF00098">
    <property type="entry name" value="zf-CCHC"/>
    <property type="match status" value="1"/>
</dbReference>
<dbReference type="GO" id="GO:0008270">
    <property type="term" value="F:zinc ion binding"/>
    <property type="evidence" value="ECO:0007669"/>
    <property type="project" value="UniProtKB-KW"/>
</dbReference>
<feature type="compositionally biased region" description="Basic and acidic residues" evidence="2">
    <location>
        <begin position="298"/>
        <end position="320"/>
    </location>
</feature>
<evidence type="ECO:0000256" key="1">
    <source>
        <dbReference type="PROSITE-ProRule" id="PRU00047"/>
    </source>
</evidence>